<protein>
    <submittedName>
        <fullName evidence="2">Uncharacterized protein</fullName>
    </submittedName>
</protein>
<dbReference type="AlphaFoldDB" id="A0A7D9I3P4"/>
<accession>A0A7D9I3P4</accession>
<feature type="compositionally biased region" description="Polar residues" evidence="1">
    <location>
        <begin position="125"/>
        <end position="140"/>
    </location>
</feature>
<comment type="caution">
    <text evidence="2">The sequence shown here is derived from an EMBL/GenBank/DDBJ whole genome shotgun (WGS) entry which is preliminary data.</text>
</comment>
<feature type="compositionally biased region" description="Low complexity" evidence="1">
    <location>
        <begin position="111"/>
        <end position="124"/>
    </location>
</feature>
<gene>
    <name evidence="2" type="ORF">PACLA_8A041930</name>
</gene>
<sequence>MEEIARPQASRRGHKSHLSKVLNKASEILKVEPSKADEIALTTLKTPLEQLTRKQQLVRELDEKIAAKITDPKQLETEIYESEELSCDLEEKLNHIRKYIELCSLSSQSNQFTQGSQASTSTQSLETQVTTQEIQESPSQ</sequence>
<evidence type="ECO:0000313" key="2">
    <source>
        <dbReference type="EMBL" id="CAB4000038.1"/>
    </source>
</evidence>
<feature type="region of interest" description="Disordered" evidence="1">
    <location>
        <begin position="111"/>
        <end position="140"/>
    </location>
</feature>
<keyword evidence="3" id="KW-1185">Reference proteome</keyword>
<name>A0A7D9I3P4_PARCT</name>
<dbReference type="EMBL" id="CACRXK020003738">
    <property type="protein sequence ID" value="CAB4000038.1"/>
    <property type="molecule type" value="Genomic_DNA"/>
</dbReference>
<evidence type="ECO:0000256" key="1">
    <source>
        <dbReference type="SAM" id="MobiDB-lite"/>
    </source>
</evidence>
<reference evidence="2" key="1">
    <citation type="submission" date="2020-04" db="EMBL/GenBank/DDBJ databases">
        <authorList>
            <person name="Alioto T."/>
            <person name="Alioto T."/>
            <person name="Gomez Garrido J."/>
        </authorList>
    </citation>
    <scope>NUCLEOTIDE SEQUENCE</scope>
    <source>
        <strain evidence="2">A484AB</strain>
    </source>
</reference>
<evidence type="ECO:0000313" key="3">
    <source>
        <dbReference type="Proteomes" id="UP001152795"/>
    </source>
</evidence>
<organism evidence="2 3">
    <name type="scientific">Paramuricea clavata</name>
    <name type="common">Red gorgonian</name>
    <name type="synonym">Violescent sea-whip</name>
    <dbReference type="NCBI Taxonomy" id="317549"/>
    <lineage>
        <taxon>Eukaryota</taxon>
        <taxon>Metazoa</taxon>
        <taxon>Cnidaria</taxon>
        <taxon>Anthozoa</taxon>
        <taxon>Octocorallia</taxon>
        <taxon>Malacalcyonacea</taxon>
        <taxon>Plexauridae</taxon>
        <taxon>Paramuricea</taxon>
    </lineage>
</organism>
<dbReference type="Proteomes" id="UP001152795">
    <property type="component" value="Unassembled WGS sequence"/>
</dbReference>
<feature type="non-terminal residue" evidence="2">
    <location>
        <position position="140"/>
    </location>
</feature>
<proteinExistence type="predicted"/>